<reference evidence="2 3" key="1">
    <citation type="submission" date="2019-09" db="EMBL/GenBank/DDBJ databases">
        <title>Taxonomic organization of the family Brucellaceae based on a phylogenomic approach.</title>
        <authorList>
            <person name="Leclercq S."/>
            <person name="Cloeckaert A."/>
            <person name="Zygmunt M.S."/>
        </authorList>
    </citation>
    <scope>NUCLEOTIDE SEQUENCE [LARGE SCALE GENOMIC DNA]</scope>
    <source>
        <strain evidence="2 3">WS1830</strain>
    </source>
</reference>
<accession>A0A6L3Y6Z2</accession>
<feature type="transmembrane region" description="Helical" evidence="1">
    <location>
        <begin position="130"/>
        <end position="149"/>
    </location>
</feature>
<evidence type="ECO:0000256" key="1">
    <source>
        <dbReference type="SAM" id="Phobius"/>
    </source>
</evidence>
<organism evidence="2 3">
    <name type="scientific">Brucella tritici</name>
    <dbReference type="NCBI Taxonomy" id="94626"/>
    <lineage>
        <taxon>Bacteria</taxon>
        <taxon>Pseudomonadati</taxon>
        <taxon>Pseudomonadota</taxon>
        <taxon>Alphaproteobacteria</taxon>
        <taxon>Hyphomicrobiales</taxon>
        <taxon>Brucellaceae</taxon>
        <taxon>Brucella/Ochrobactrum group</taxon>
        <taxon>Brucella</taxon>
    </lineage>
</organism>
<evidence type="ECO:0000313" key="3">
    <source>
        <dbReference type="Proteomes" id="UP000481643"/>
    </source>
</evidence>
<feature type="transmembrane region" description="Helical" evidence="1">
    <location>
        <begin position="24"/>
        <end position="42"/>
    </location>
</feature>
<dbReference type="AlphaFoldDB" id="A0A6L3Y6Z2"/>
<gene>
    <name evidence="2" type="ORF">F9L08_24365</name>
</gene>
<keyword evidence="1" id="KW-1133">Transmembrane helix</keyword>
<dbReference type="RefSeq" id="WP_151653527.1">
    <property type="nucleotide sequence ID" value="NZ_WBVX01000037.1"/>
</dbReference>
<keyword evidence="1" id="KW-0472">Membrane</keyword>
<protein>
    <submittedName>
        <fullName evidence="2">Uncharacterized protein</fullName>
    </submittedName>
</protein>
<dbReference type="EMBL" id="WBVX01000037">
    <property type="protein sequence ID" value="KAB2678059.1"/>
    <property type="molecule type" value="Genomic_DNA"/>
</dbReference>
<evidence type="ECO:0000313" key="2">
    <source>
        <dbReference type="EMBL" id="KAB2678059.1"/>
    </source>
</evidence>
<sequence length="159" mass="17737">MSTKREYPFFSAVLDLMTIHSKKVCLIGTVITYAVISLYYGHAPHQFLFAGSDVIISMLIRDLGAALCFYALIHIVDFCRQISIDSGLENRSLRKSVSALLFLYFADWFRPDDGVVQTYIDYGVNPTFAWSYHGAGVAVLSALLIYAYVDDKIKEATGG</sequence>
<proteinExistence type="predicted"/>
<keyword evidence="1" id="KW-0812">Transmembrane</keyword>
<name>A0A6L3Y6Z2_9HYPH</name>
<comment type="caution">
    <text evidence="2">The sequence shown here is derived from an EMBL/GenBank/DDBJ whole genome shotgun (WGS) entry which is preliminary data.</text>
</comment>
<dbReference type="Proteomes" id="UP000481643">
    <property type="component" value="Unassembled WGS sequence"/>
</dbReference>
<feature type="transmembrane region" description="Helical" evidence="1">
    <location>
        <begin position="54"/>
        <end position="73"/>
    </location>
</feature>